<reference evidence="18 19" key="1">
    <citation type="journal article" date="2018" name="Nat. Ecol. Evol.">
        <title>Shark genomes provide insights into elasmobranch evolution and the origin of vertebrates.</title>
        <authorList>
            <person name="Hara Y"/>
            <person name="Yamaguchi K"/>
            <person name="Onimaru K"/>
            <person name="Kadota M"/>
            <person name="Koyanagi M"/>
            <person name="Keeley SD"/>
            <person name="Tatsumi K"/>
            <person name="Tanaka K"/>
            <person name="Motone F"/>
            <person name="Kageyama Y"/>
            <person name="Nozu R"/>
            <person name="Adachi N"/>
            <person name="Nishimura O"/>
            <person name="Nakagawa R"/>
            <person name="Tanegashima C"/>
            <person name="Kiyatake I"/>
            <person name="Matsumoto R"/>
            <person name="Murakumo K"/>
            <person name="Nishida K"/>
            <person name="Terakita A"/>
            <person name="Kuratani S"/>
            <person name="Sato K"/>
            <person name="Hyodo S Kuraku.S."/>
        </authorList>
    </citation>
    <scope>NUCLEOTIDE SEQUENCE [LARGE SCALE GENOMIC DNA]</scope>
</reference>
<dbReference type="InterPro" id="IPR054477">
    <property type="entry name" value="LTN1_E3_ligase_6th"/>
</dbReference>
<dbReference type="GO" id="GO:0043023">
    <property type="term" value="F:ribosomal large subunit binding"/>
    <property type="evidence" value="ECO:0007669"/>
    <property type="project" value="TreeGrafter"/>
</dbReference>
<evidence type="ECO:0000256" key="7">
    <source>
        <dbReference type="ARBA" id="ARBA00022490"/>
    </source>
</evidence>
<dbReference type="FunFam" id="3.30.40.10:FF:000038">
    <property type="entry name" value="E3 ubiquitin-protein ligase listerin"/>
    <property type="match status" value="1"/>
</dbReference>
<evidence type="ECO:0000256" key="5">
    <source>
        <dbReference type="ARBA" id="ARBA00012483"/>
    </source>
</evidence>
<dbReference type="EMBL" id="BEZZ01000006">
    <property type="protein sequence ID" value="GCC22097.1"/>
    <property type="molecule type" value="Genomic_DNA"/>
</dbReference>
<dbReference type="Pfam" id="PF13639">
    <property type="entry name" value="zf-RING_2"/>
    <property type="match status" value="1"/>
</dbReference>
<comment type="subcellular location">
    <subcellularLocation>
        <location evidence="2">Cytoplasm</location>
        <location evidence="2">Cytosol</location>
    </subcellularLocation>
</comment>
<evidence type="ECO:0000256" key="16">
    <source>
        <dbReference type="SAM" id="MobiDB-lite"/>
    </source>
</evidence>
<dbReference type="GO" id="GO:0008270">
    <property type="term" value="F:zinc ion binding"/>
    <property type="evidence" value="ECO:0007669"/>
    <property type="project" value="UniProtKB-KW"/>
</dbReference>
<keyword evidence="12 15" id="KW-0833">Ubl conjugation pathway</keyword>
<evidence type="ECO:0000256" key="8">
    <source>
        <dbReference type="ARBA" id="ARBA00022679"/>
    </source>
</evidence>
<evidence type="ECO:0000256" key="9">
    <source>
        <dbReference type="ARBA" id="ARBA00022723"/>
    </source>
</evidence>
<comment type="similarity">
    <text evidence="4 15">Belongs to the LTN1 family.</text>
</comment>
<dbReference type="CDD" id="cd16491">
    <property type="entry name" value="RING-CH-C4HC3_LTN1"/>
    <property type="match status" value="1"/>
</dbReference>
<feature type="domain" description="RING-type" evidence="17">
    <location>
        <begin position="1735"/>
        <end position="1782"/>
    </location>
</feature>
<dbReference type="InterPro" id="IPR013083">
    <property type="entry name" value="Znf_RING/FYVE/PHD"/>
</dbReference>
<dbReference type="PANTHER" id="PTHR12389">
    <property type="entry name" value="ZINC FINGER PROTEIN 294"/>
    <property type="match status" value="1"/>
</dbReference>
<proteinExistence type="inferred from homology"/>
<dbReference type="InterPro" id="IPR011016">
    <property type="entry name" value="Znf_RING-CH"/>
</dbReference>
<dbReference type="GO" id="GO:0072344">
    <property type="term" value="P:rescue of stalled ribosome"/>
    <property type="evidence" value="ECO:0007669"/>
    <property type="project" value="UniProtKB-UniRule"/>
</dbReference>
<keyword evidence="11 14" id="KW-0863">Zinc-finger</keyword>
<keyword evidence="19" id="KW-1185">Reference proteome</keyword>
<dbReference type="InterPro" id="IPR001841">
    <property type="entry name" value="Znf_RING"/>
</dbReference>
<dbReference type="InterPro" id="IPR011989">
    <property type="entry name" value="ARM-like"/>
</dbReference>
<keyword evidence="7" id="KW-0963">Cytoplasm</keyword>
<dbReference type="SMART" id="SM00744">
    <property type="entry name" value="RINGv"/>
    <property type="match status" value="1"/>
</dbReference>
<dbReference type="InterPro" id="IPR054476">
    <property type="entry name" value="Ltn1_N"/>
</dbReference>
<dbReference type="FunFam" id="1.25.10.10:FF:001251">
    <property type="entry name" value="Predicted protein"/>
    <property type="match status" value="1"/>
</dbReference>
<organism evidence="18 19">
    <name type="scientific">Chiloscyllium punctatum</name>
    <name type="common">Brownbanded bambooshark</name>
    <name type="synonym">Hemiscyllium punctatum</name>
    <dbReference type="NCBI Taxonomy" id="137246"/>
    <lineage>
        <taxon>Eukaryota</taxon>
        <taxon>Metazoa</taxon>
        <taxon>Chordata</taxon>
        <taxon>Craniata</taxon>
        <taxon>Vertebrata</taxon>
        <taxon>Chondrichthyes</taxon>
        <taxon>Elasmobranchii</taxon>
        <taxon>Galeomorphii</taxon>
        <taxon>Galeoidea</taxon>
        <taxon>Orectolobiformes</taxon>
        <taxon>Hemiscylliidae</taxon>
        <taxon>Chiloscyllium</taxon>
    </lineage>
</organism>
<dbReference type="OMA" id="IYGSHWE"/>
<dbReference type="Gene3D" id="1.25.10.10">
    <property type="entry name" value="Leucine-rich Repeat Variant"/>
    <property type="match status" value="1"/>
</dbReference>
<evidence type="ECO:0000256" key="13">
    <source>
        <dbReference type="ARBA" id="ARBA00022833"/>
    </source>
</evidence>
<evidence type="ECO:0000313" key="18">
    <source>
        <dbReference type="EMBL" id="GCC22097.1"/>
    </source>
</evidence>
<evidence type="ECO:0000256" key="1">
    <source>
        <dbReference type="ARBA" id="ARBA00000900"/>
    </source>
</evidence>
<dbReference type="Pfam" id="PF24618">
    <property type="entry name" value="LTN1_E3_ligase_5th"/>
    <property type="match status" value="1"/>
</dbReference>
<dbReference type="GO" id="GO:1990116">
    <property type="term" value="P:ribosome-associated ubiquitin-dependent protein catabolic process"/>
    <property type="evidence" value="ECO:0007669"/>
    <property type="project" value="UniProtKB-UniRule"/>
</dbReference>
<protein>
    <recommendedName>
        <fullName evidence="6 15">E3 ubiquitin-protein ligase listerin</fullName>
        <ecNumber evidence="5 15">2.3.2.27</ecNumber>
    </recommendedName>
    <alternativeName>
        <fullName evidence="15">RING-type E3 ubiquitin transferase listerin</fullName>
    </alternativeName>
</protein>
<dbReference type="InterPro" id="IPR039804">
    <property type="entry name" value="RING-CH-C4HC3_LTN1"/>
</dbReference>
<evidence type="ECO:0000256" key="10">
    <source>
        <dbReference type="ARBA" id="ARBA00022737"/>
    </source>
</evidence>
<feature type="compositionally biased region" description="Basic residues" evidence="16">
    <location>
        <begin position="1"/>
        <end position="11"/>
    </location>
</feature>
<dbReference type="EC" id="2.3.2.27" evidence="5 15"/>
<dbReference type="InterPro" id="IPR056241">
    <property type="entry name" value="LTN1_HEAT_5th"/>
</dbReference>
<name>A0A401RVC0_CHIPU</name>
<feature type="region of interest" description="Disordered" evidence="16">
    <location>
        <begin position="1"/>
        <end position="21"/>
    </location>
</feature>
<comment type="caution">
    <text evidence="18">The sequence shown here is derived from an EMBL/GenBank/DDBJ whole genome shotgun (WGS) entry which is preliminary data.</text>
</comment>
<evidence type="ECO:0000259" key="17">
    <source>
        <dbReference type="PROSITE" id="PS50089"/>
    </source>
</evidence>
<dbReference type="OrthoDB" id="6108at2759"/>
<dbReference type="GO" id="GO:0016567">
    <property type="term" value="P:protein ubiquitination"/>
    <property type="evidence" value="ECO:0007669"/>
    <property type="project" value="UniProtKB-UniPathway"/>
</dbReference>
<comment type="function">
    <text evidence="15">E3 ubiquitin-protein ligase. Component of the ribosome quality control complex (RQC), a ribosome-associated complex that mediates ubiquitination and extraction of incompletely synthesized nascent chains for proteasomal degradation.</text>
</comment>
<dbReference type="SUPFAM" id="SSF48371">
    <property type="entry name" value="ARM repeat"/>
    <property type="match status" value="1"/>
</dbReference>
<evidence type="ECO:0000256" key="4">
    <source>
        <dbReference type="ARBA" id="ARBA00007997"/>
    </source>
</evidence>
<dbReference type="SUPFAM" id="SSF57850">
    <property type="entry name" value="RING/U-box"/>
    <property type="match status" value="1"/>
</dbReference>
<evidence type="ECO:0000256" key="3">
    <source>
        <dbReference type="ARBA" id="ARBA00004906"/>
    </source>
</evidence>
<evidence type="ECO:0000256" key="12">
    <source>
        <dbReference type="ARBA" id="ARBA00022786"/>
    </source>
</evidence>
<dbReference type="InterPro" id="IPR054478">
    <property type="entry name" value="LTN1_UBC"/>
</dbReference>
<comment type="pathway">
    <text evidence="3 15">Protein modification; protein ubiquitination.</text>
</comment>
<evidence type="ECO:0000256" key="15">
    <source>
        <dbReference type="RuleBase" id="RU367090"/>
    </source>
</evidence>
<dbReference type="InterPro" id="IPR016024">
    <property type="entry name" value="ARM-type_fold"/>
</dbReference>
<keyword evidence="13 15" id="KW-0862">Zinc</keyword>
<comment type="subunit">
    <text evidence="15">Component of the ribosome quality control complex (RQC).</text>
</comment>
<keyword evidence="8 15" id="KW-0808">Transferase</keyword>
<dbReference type="GO" id="GO:0005829">
    <property type="term" value="C:cytosol"/>
    <property type="evidence" value="ECO:0007669"/>
    <property type="project" value="UniProtKB-SubCell"/>
</dbReference>
<dbReference type="Pfam" id="PF22958">
    <property type="entry name" value="Ltn1_1st"/>
    <property type="match status" value="1"/>
</dbReference>
<evidence type="ECO:0000256" key="11">
    <source>
        <dbReference type="ARBA" id="ARBA00022771"/>
    </source>
</evidence>
<evidence type="ECO:0000256" key="6">
    <source>
        <dbReference type="ARBA" id="ARBA00017157"/>
    </source>
</evidence>
<dbReference type="Pfam" id="PF23009">
    <property type="entry name" value="UBC_like"/>
    <property type="match status" value="1"/>
</dbReference>
<keyword evidence="10" id="KW-0677">Repeat</keyword>
<gene>
    <name evidence="18" type="ORF">chiPu_0000482</name>
</gene>
<evidence type="ECO:0000313" key="19">
    <source>
        <dbReference type="Proteomes" id="UP000287033"/>
    </source>
</evidence>
<dbReference type="Pfam" id="PF22999">
    <property type="entry name" value="LTN1_E3_ligase_6th"/>
    <property type="match status" value="1"/>
</dbReference>
<sequence length="1786" mass="201521">MGGRNKQRTKGNVRPSSSGKAAELLAKDKGTVPGFTGFGANQNELGYVPAVQGFEEVDSLVDADFRLVLRKMSKRDATTKLKAVQEFGAMCKEKHLENIKGVLPYWSRIYCKISLDHDRRVREAVQQAFEILVLQVKRNLAPYLKSIMGHWLIAQCDTYNPAASAAKVAFQVAFPLNKQPEAVAFCKEEIMNIICDYILKETPETLSDPQSLPEEEREEKYIRIVTSSLLALKKLLDLLPENENIVLKNRLLAILSQSKFWKYSKHKTPQIRSAFFELIIALCQYLPELMKFEAARVCPAVLLNIDDMDPVVCPSVWAAALYVLTCIEDCWVHVNAKKGVLPKLWAVLKEGGRGLATSVYPSLLPFISKIPEEVIGSKIEFFTLFFNTVSKGLQSERALMSCSESSAIVSAFMECLCFTVQQNLGNIEDHQKLQQMLINEQLLPLLNFALKNPKLQSGTFSKLADTLASWERRTDNSDIEEWAAAYKRLLSDFWKGLSQACISQLGSTEVDENVLEGISSLLKCMGKPKGTTEQSVRKKGKIRFIDQEETQDYESNATNHLEELIFGTKKTLESENLEDTSRQRQDSHPARIVPLEALICELAKLSMTFINEQNSEMHLVFLTTLISSFPSTKLFTILLENDKPGSAESFFEASNEVKAMASNPAVRFLTQKLLVWVKDDKTDLGFLVDMLYSVLHCCDNNERKIILNQISQMEQGWLLVFHIVQKACLDQVKYAAVSDWLKGEVLGEKLVLLADELCTMGKTSSWPKDAHSQSWVLLSLALSKHFSNEFLIDELYIERIIDRLHNALSKDLSKDLSKTQALEPMLSFICDLASNFFCSIKGCLQMSTAEDLLSTIFQLCAQSQEKTHLSDADLQKLQQTWLLGLTSLIKQQDGNFRKCGFFHSSATWLKTQVQASTLDVKSLQVLLTCTSTLLDKLKAAQPLPRGHLITLIECIVPNNSEWENLRQKLTPQWLSKVLLMERLSLNKDALCVGADIYSSDKIPNHLCITALLNFVLLHILEANVFSEQEEIHSVLSTSEIAAEMLYSLQWCEEMKDFCPTIEKYREMLLQFEITHERLMKACSALSETLFSRSLQSGLLWALTASQFITQTKVIGGCELKQLYITVDRFFPLTEACLHTIQCIAPSLLQEDKNLLVTQCAAKLSTSKGTDITNLNGGFGCLVVINSCLQKGTNVEDHHIDGQLFIDVLNTIKEWRSYEEEIFLFDCNLKCADSTLLGINVEILRFLRLLIKHFPTSVTSEQWDFIMCSVLTWLETMSEIVSLSSKPLVLHFVCQICGMLSDLGRMFQAITPETGTAFPPNLTNEWNNFFVEGAYGQLLPLFLKIAAECKGTVLLPSSMCLLTALGEASALIPLKQLMNHSLPHKFIAGQKTNLPDKLQSILNTLAPLLFCKARPVQITIYLILHKLMPGLPAFDNEYLKSYDDNGNDEEYVLSPPAALMSVIGIREEDLENIFYNIPVGEHTDIKPLSEAYYSVLGYLLTWKLLLTFFKASPSELRAIYATYLRKSKCLHKLLQHLFRLMPENPTISGQSADSTSKGQRTLFSEKHTILLKEPETLDTEIPKLACAVYYSVLEDLPATVRLWWNNQDKRVSSTVDKYTSRYVSNVLSSQEISAVQTSTQSFKSMVVKARPVAREVLATYSVDDIFIELIIQLPTNYPLGSITVESGKRVGVAVQQWRHWMLQLNTFLNLQNGSIIEGLALWKSNVDKRFEGTEECMICFSVIHGSNYSLPKKACRTCKKKFHSACLYRWFTSSNKSSCPLCRETFF</sequence>
<dbReference type="UniPathway" id="UPA00143"/>
<dbReference type="GO" id="GO:1990112">
    <property type="term" value="C:RQC complex"/>
    <property type="evidence" value="ECO:0007669"/>
    <property type="project" value="UniProtKB-UniRule"/>
</dbReference>
<keyword evidence="9 15" id="KW-0479">Metal-binding</keyword>
<dbReference type="Gene3D" id="3.30.40.10">
    <property type="entry name" value="Zinc/RING finger domain, C3HC4 (zinc finger)"/>
    <property type="match status" value="1"/>
</dbReference>
<dbReference type="STRING" id="137246.A0A401RVC0"/>
<dbReference type="PANTHER" id="PTHR12389:SF0">
    <property type="entry name" value="E3 UBIQUITIN-PROTEIN LIGASE LISTERIN"/>
    <property type="match status" value="1"/>
</dbReference>
<evidence type="ECO:0000256" key="14">
    <source>
        <dbReference type="PROSITE-ProRule" id="PRU00175"/>
    </source>
</evidence>
<comment type="catalytic activity">
    <reaction evidence="1 15">
        <text>S-ubiquitinyl-[E2 ubiquitin-conjugating enzyme]-L-cysteine + [acceptor protein]-L-lysine = [E2 ubiquitin-conjugating enzyme]-L-cysteine + N(6)-ubiquitinyl-[acceptor protein]-L-lysine.</text>
        <dbReference type="EC" id="2.3.2.27"/>
    </reaction>
</comment>
<accession>A0A401RVC0</accession>
<dbReference type="PROSITE" id="PS50089">
    <property type="entry name" value="ZF_RING_2"/>
    <property type="match status" value="1"/>
</dbReference>
<dbReference type="Proteomes" id="UP000287033">
    <property type="component" value="Unassembled WGS sequence"/>
</dbReference>
<evidence type="ECO:0000256" key="2">
    <source>
        <dbReference type="ARBA" id="ARBA00004514"/>
    </source>
</evidence>
<dbReference type="GO" id="GO:0061630">
    <property type="term" value="F:ubiquitin protein ligase activity"/>
    <property type="evidence" value="ECO:0007669"/>
    <property type="project" value="UniProtKB-UniRule"/>
</dbReference>
<dbReference type="InterPro" id="IPR039795">
    <property type="entry name" value="LTN1/Rkr1"/>
</dbReference>